<organism evidence="3 4">
    <name type="scientific">Paramormyrops kingsleyae</name>
    <dbReference type="NCBI Taxonomy" id="1676925"/>
    <lineage>
        <taxon>Eukaryota</taxon>
        <taxon>Metazoa</taxon>
        <taxon>Chordata</taxon>
        <taxon>Craniata</taxon>
        <taxon>Vertebrata</taxon>
        <taxon>Euteleostomi</taxon>
        <taxon>Actinopterygii</taxon>
        <taxon>Neopterygii</taxon>
        <taxon>Teleostei</taxon>
        <taxon>Osteoglossocephala</taxon>
        <taxon>Osteoglossomorpha</taxon>
        <taxon>Osteoglossiformes</taxon>
        <taxon>Mormyridae</taxon>
        <taxon>Paramormyrops</taxon>
    </lineage>
</organism>
<evidence type="ECO:0000256" key="1">
    <source>
        <dbReference type="SAM" id="MobiDB-lite"/>
    </source>
</evidence>
<name>A0A3B3RDT3_9TELE</name>
<dbReference type="SMART" id="SM01257">
    <property type="entry name" value="KRAP_IP3R_bind"/>
    <property type="match status" value="1"/>
</dbReference>
<feature type="compositionally biased region" description="Polar residues" evidence="1">
    <location>
        <begin position="398"/>
        <end position="430"/>
    </location>
</feature>
<dbReference type="Pfam" id="PF14722">
    <property type="entry name" value="KRAP_IP3R_bind"/>
    <property type="match status" value="1"/>
</dbReference>
<dbReference type="InterPro" id="IPR029325">
    <property type="entry name" value="ITPR-bd"/>
</dbReference>
<feature type="region of interest" description="Disordered" evidence="1">
    <location>
        <begin position="1"/>
        <end position="46"/>
    </location>
</feature>
<dbReference type="GeneTree" id="ENSGT00940000160763"/>
<dbReference type="PANTHER" id="PTHR17469:SF1">
    <property type="entry name" value="PROTEIN TESPA1"/>
    <property type="match status" value="1"/>
</dbReference>
<accession>A0A3B3RDT3</accession>
<evidence type="ECO:0000313" key="4">
    <source>
        <dbReference type="Proteomes" id="UP000261540"/>
    </source>
</evidence>
<feature type="domain" description="ITPR-interacting" evidence="2">
    <location>
        <begin position="120"/>
        <end position="286"/>
    </location>
</feature>
<feature type="compositionally biased region" description="Polar residues" evidence="1">
    <location>
        <begin position="28"/>
        <end position="46"/>
    </location>
</feature>
<feature type="region of interest" description="Disordered" evidence="1">
    <location>
        <begin position="652"/>
        <end position="703"/>
    </location>
</feature>
<proteinExistence type="predicted"/>
<feature type="compositionally biased region" description="Low complexity" evidence="1">
    <location>
        <begin position="121"/>
        <end position="137"/>
    </location>
</feature>
<dbReference type="Proteomes" id="UP000261540">
    <property type="component" value="Unplaced"/>
</dbReference>
<feature type="compositionally biased region" description="Basic and acidic residues" evidence="1">
    <location>
        <begin position="337"/>
        <end position="372"/>
    </location>
</feature>
<keyword evidence="4" id="KW-1185">Reference proteome</keyword>
<feature type="compositionally biased region" description="Polar residues" evidence="1">
    <location>
        <begin position="568"/>
        <end position="581"/>
    </location>
</feature>
<feature type="region of interest" description="Disordered" evidence="1">
    <location>
        <begin position="100"/>
        <end position="137"/>
    </location>
</feature>
<feature type="region of interest" description="Disordered" evidence="1">
    <location>
        <begin position="541"/>
        <end position="593"/>
    </location>
</feature>
<dbReference type="GO" id="GO:0005102">
    <property type="term" value="F:signaling receptor binding"/>
    <property type="evidence" value="ECO:0007669"/>
    <property type="project" value="InterPro"/>
</dbReference>
<reference evidence="3" key="2">
    <citation type="submission" date="2025-09" db="UniProtKB">
        <authorList>
            <consortium name="Ensembl"/>
        </authorList>
    </citation>
    <scope>IDENTIFICATION</scope>
</reference>
<dbReference type="AlphaFoldDB" id="A0A3B3RDT3"/>
<feature type="compositionally biased region" description="Polar residues" evidence="1">
    <location>
        <begin position="680"/>
        <end position="692"/>
    </location>
</feature>
<dbReference type="Ensembl" id="ENSPKIT00000040306.1">
    <property type="protein sequence ID" value="ENSPKIP00000015831.1"/>
    <property type="gene ID" value="ENSPKIG00000002388.1"/>
</dbReference>
<reference evidence="3" key="1">
    <citation type="submission" date="2025-08" db="UniProtKB">
        <authorList>
            <consortium name="Ensembl"/>
        </authorList>
    </citation>
    <scope>IDENTIFICATION</scope>
</reference>
<feature type="compositionally biased region" description="Basic and acidic residues" evidence="1">
    <location>
        <begin position="666"/>
        <end position="679"/>
    </location>
</feature>
<protein>
    <submittedName>
        <fullName evidence="3">Thymocyte expressed, positive selection associated 1</fullName>
    </submittedName>
</protein>
<dbReference type="InterPro" id="IPR043444">
    <property type="entry name" value="TESPA1-like"/>
</dbReference>
<dbReference type="PANTHER" id="PTHR17469">
    <property type="entry name" value="SPERM SPECIFIC ANTIGEN 2-RELATED"/>
    <property type="match status" value="1"/>
</dbReference>
<evidence type="ECO:0000313" key="3">
    <source>
        <dbReference type="Ensembl" id="ENSPKIP00000015831.1"/>
    </source>
</evidence>
<feature type="region of interest" description="Disordered" evidence="1">
    <location>
        <begin position="322"/>
        <end position="441"/>
    </location>
</feature>
<sequence>METPSPTDRRQRWARTSRRWHTLEEADPQSSHTPVGISSDNSALSEGCSTGKIESWLQAWGPEEGTDIHQSFVAEPFLKSGASFEDDLSLGAEALAFSTQADGPEIKEGRGTPNEKLAPPLSHLGHSTTSSALSSSSRTASSVQDLLQLYAEDAEDTLYQLGFGGCDEPQVTARIPARFFSFPSQLHGINFRVFLESQLARLHQEDPSLSLASRFRQVEVLAATANAFYSLYSHVSRTPLQKLAPPDMSFAQSPAETRMAPRFFSSARSEPKSPVERLKDTVSKMCLYTGSSLRSPEATSVCKRPSLPDVIEAVLERVKGGDTVAEQAEESMLGGDVNKDNRMENQRDSGKEREEQKTKAERHNLDCRDPRGRTAKGGANKAETLSISPLLQKEDSKTNQCTSSPLSKGFQLTSNPYFNPDKPSSTTDDAQTPPRSPPKSLCLGAKFSKDIICPQIMERVHQVPFSCLQRNDEPASSIMVHPDGNPRMDESDLTTEGQAVLGEEMIHTDTDTEVLLLESRALDNERYMGDVHLDNAEHLESMPSAHSDPAKQSSPCRITVTGWEGDTPATTKGSATISDVQETPDPESLGSRNFLNPVELCTLGQTPHSLQQANSFELEEVCSAGEDDPTQSDSRRSSSLLSAINQRRDFLLRGDSLQSDSSGYVEEDHPFPSSPEHDGSCSQLTPQLTPQLPRSPLAGKDQE</sequence>
<evidence type="ECO:0000259" key="2">
    <source>
        <dbReference type="SMART" id="SM01257"/>
    </source>
</evidence>